<dbReference type="GO" id="GO:0006412">
    <property type="term" value="P:translation"/>
    <property type="evidence" value="ECO:0007669"/>
    <property type="project" value="InterPro"/>
</dbReference>
<proteinExistence type="inferred from homology"/>
<evidence type="ECO:0000256" key="1">
    <source>
        <dbReference type="ARBA" id="ARBA00010618"/>
    </source>
</evidence>
<dbReference type="CDD" id="cd06089">
    <property type="entry name" value="KOW_RPL26"/>
    <property type="match status" value="1"/>
</dbReference>
<evidence type="ECO:0000259" key="4">
    <source>
        <dbReference type="SMART" id="SM00739"/>
    </source>
</evidence>
<reference evidence="5" key="1">
    <citation type="submission" date="2018-06" db="EMBL/GenBank/DDBJ databases">
        <authorList>
            <person name="Zhirakovskaya E."/>
        </authorList>
    </citation>
    <scope>NUCLEOTIDE SEQUENCE</scope>
</reference>
<dbReference type="EMBL" id="UOED01000121">
    <property type="protein sequence ID" value="VAV97781.1"/>
    <property type="molecule type" value="Genomic_DNA"/>
</dbReference>
<dbReference type="InterPro" id="IPR014722">
    <property type="entry name" value="Rib_uL2_dom2"/>
</dbReference>
<dbReference type="SMART" id="SM00739">
    <property type="entry name" value="KOW"/>
    <property type="match status" value="1"/>
</dbReference>
<dbReference type="InterPro" id="IPR005825">
    <property type="entry name" value="Ribosomal_uL24_CS"/>
</dbReference>
<dbReference type="InterPro" id="IPR003256">
    <property type="entry name" value="Ribosomal_uL24"/>
</dbReference>
<evidence type="ECO:0000256" key="2">
    <source>
        <dbReference type="ARBA" id="ARBA00022980"/>
    </source>
</evidence>
<feature type="domain" description="KOW" evidence="4">
    <location>
        <begin position="7"/>
        <end position="34"/>
    </location>
</feature>
<dbReference type="PROSITE" id="PS01108">
    <property type="entry name" value="RIBOSOMAL_L24"/>
    <property type="match status" value="1"/>
</dbReference>
<dbReference type="HAMAP" id="MF_01326_B">
    <property type="entry name" value="Ribosomal_uL24_B"/>
    <property type="match status" value="1"/>
</dbReference>
<keyword evidence="3" id="KW-0687">Ribonucleoprotein</keyword>
<dbReference type="SUPFAM" id="SSF50104">
    <property type="entry name" value="Translation proteins SH3-like domain"/>
    <property type="match status" value="1"/>
</dbReference>
<evidence type="ECO:0000256" key="3">
    <source>
        <dbReference type="ARBA" id="ARBA00023274"/>
    </source>
</evidence>
<dbReference type="Pfam" id="PF00467">
    <property type="entry name" value="KOW"/>
    <property type="match status" value="1"/>
</dbReference>
<sequence>MATVKFKIKKGDEVIVLTGKDKGKKGEIIRMIPAKSRAVVQGINLVKRHTRQTQTEEGGIKTKEASIHVSNLALIDPKSGSATKAGYKMEKDGTKVRISRASGEVI</sequence>
<dbReference type="InterPro" id="IPR041988">
    <property type="entry name" value="Ribosomal_uL24_KOW"/>
</dbReference>
<comment type="similarity">
    <text evidence="1">Belongs to the universal ribosomal protein uL24 family.</text>
</comment>
<dbReference type="Gene3D" id="2.30.30.30">
    <property type="match status" value="1"/>
</dbReference>
<dbReference type="GO" id="GO:1990904">
    <property type="term" value="C:ribonucleoprotein complex"/>
    <property type="evidence" value="ECO:0007669"/>
    <property type="project" value="UniProtKB-KW"/>
</dbReference>
<dbReference type="Pfam" id="PF17136">
    <property type="entry name" value="ribosomal_L24"/>
    <property type="match status" value="1"/>
</dbReference>
<evidence type="ECO:0000313" key="5">
    <source>
        <dbReference type="EMBL" id="VAV97781.1"/>
    </source>
</evidence>
<dbReference type="AlphaFoldDB" id="A0A3B0S3U9"/>
<dbReference type="InterPro" id="IPR057264">
    <property type="entry name" value="Ribosomal_uL24_C"/>
</dbReference>
<dbReference type="GO" id="GO:0003723">
    <property type="term" value="F:RNA binding"/>
    <property type="evidence" value="ECO:0007669"/>
    <property type="project" value="InterPro"/>
</dbReference>
<dbReference type="NCBIfam" id="TIGR01079">
    <property type="entry name" value="rplX_bact"/>
    <property type="match status" value="1"/>
</dbReference>
<dbReference type="GO" id="GO:0005840">
    <property type="term" value="C:ribosome"/>
    <property type="evidence" value="ECO:0007669"/>
    <property type="project" value="UniProtKB-KW"/>
</dbReference>
<accession>A0A3B0S3U9</accession>
<organism evidence="5">
    <name type="scientific">hydrothermal vent metagenome</name>
    <dbReference type="NCBI Taxonomy" id="652676"/>
    <lineage>
        <taxon>unclassified sequences</taxon>
        <taxon>metagenomes</taxon>
        <taxon>ecological metagenomes</taxon>
    </lineage>
</organism>
<keyword evidence="2 5" id="KW-0689">Ribosomal protein</keyword>
<dbReference type="InterPro" id="IPR005824">
    <property type="entry name" value="KOW"/>
</dbReference>
<dbReference type="PANTHER" id="PTHR12903">
    <property type="entry name" value="MITOCHONDRIAL RIBOSOMAL PROTEIN L24"/>
    <property type="match status" value="1"/>
</dbReference>
<gene>
    <name evidence="5" type="ORF">MNBD_ALPHA02-1867</name>
</gene>
<protein>
    <submittedName>
        <fullName evidence="5">LSU ribosomal protein L24p (L26e)</fullName>
    </submittedName>
</protein>
<dbReference type="GO" id="GO:0003735">
    <property type="term" value="F:structural constituent of ribosome"/>
    <property type="evidence" value="ECO:0007669"/>
    <property type="project" value="InterPro"/>
</dbReference>
<dbReference type="InterPro" id="IPR008991">
    <property type="entry name" value="Translation_prot_SH3-like_sf"/>
</dbReference>
<name>A0A3B0S3U9_9ZZZZ</name>